<sequence length="155" mass="16742">MSYSVFEPNYEPSLSLDAMIPSASLHISTPPLAPNSQSRLRSHLTLTILESFPLYSDQSSSSNSANSPSEGPQKIITFNAGHRALSKNNSTVSVDTSGRTDRCVKLGRHMGGWMIDANASVRDGESEAKRSRCVTLEKIWNSSGEGAIDIRVKGS</sequence>
<keyword evidence="2" id="KW-1185">Reference proteome</keyword>
<reference evidence="1 2" key="1">
    <citation type="journal article" date="2019" name="Nat. Ecol. Evol.">
        <title>Megaphylogeny resolves global patterns of mushroom evolution.</title>
        <authorList>
            <person name="Varga T."/>
            <person name="Krizsan K."/>
            <person name="Foldi C."/>
            <person name="Dima B."/>
            <person name="Sanchez-Garcia M."/>
            <person name="Sanchez-Ramirez S."/>
            <person name="Szollosi G.J."/>
            <person name="Szarkandi J.G."/>
            <person name="Papp V."/>
            <person name="Albert L."/>
            <person name="Andreopoulos W."/>
            <person name="Angelini C."/>
            <person name="Antonin V."/>
            <person name="Barry K.W."/>
            <person name="Bougher N.L."/>
            <person name="Buchanan P."/>
            <person name="Buyck B."/>
            <person name="Bense V."/>
            <person name="Catcheside P."/>
            <person name="Chovatia M."/>
            <person name="Cooper J."/>
            <person name="Damon W."/>
            <person name="Desjardin D."/>
            <person name="Finy P."/>
            <person name="Geml J."/>
            <person name="Haridas S."/>
            <person name="Hughes K."/>
            <person name="Justo A."/>
            <person name="Karasinski D."/>
            <person name="Kautmanova I."/>
            <person name="Kiss B."/>
            <person name="Kocsube S."/>
            <person name="Kotiranta H."/>
            <person name="LaButti K.M."/>
            <person name="Lechner B.E."/>
            <person name="Liimatainen K."/>
            <person name="Lipzen A."/>
            <person name="Lukacs Z."/>
            <person name="Mihaltcheva S."/>
            <person name="Morgado L.N."/>
            <person name="Niskanen T."/>
            <person name="Noordeloos M.E."/>
            <person name="Ohm R.A."/>
            <person name="Ortiz-Santana B."/>
            <person name="Ovrebo C."/>
            <person name="Racz N."/>
            <person name="Riley R."/>
            <person name="Savchenko A."/>
            <person name="Shiryaev A."/>
            <person name="Soop K."/>
            <person name="Spirin V."/>
            <person name="Szebenyi C."/>
            <person name="Tomsovsky M."/>
            <person name="Tulloss R.E."/>
            <person name="Uehling J."/>
            <person name="Grigoriev I.V."/>
            <person name="Vagvolgyi C."/>
            <person name="Papp T."/>
            <person name="Martin F.M."/>
            <person name="Miettinen O."/>
            <person name="Hibbett D.S."/>
            <person name="Nagy L.G."/>
        </authorList>
    </citation>
    <scope>NUCLEOTIDE SEQUENCE [LARGE SCALE GENOMIC DNA]</scope>
    <source>
        <strain evidence="1 2">NL-1719</strain>
    </source>
</reference>
<protein>
    <submittedName>
        <fullName evidence="1">Uncharacterized protein</fullName>
    </submittedName>
</protein>
<dbReference type="EMBL" id="ML208415">
    <property type="protein sequence ID" value="TFK66119.1"/>
    <property type="molecule type" value="Genomic_DNA"/>
</dbReference>
<dbReference type="Proteomes" id="UP000308600">
    <property type="component" value="Unassembled WGS sequence"/>
</dbReference>
<accession>A0ACD3ALA0</accession>
<evidence type="ECO:0000313" key="1">
    <source>
        <dbReference type="EMBL" id="TFK66119.1"/>
    </source>
</evidence>
<evidence type="ECO:0000313" key="2">
    <source>
        <dbReference type="Proteomes" id="UP000308600"/>
    </source>
</evidence>
<organism evidence="1 2">
    <name type="scientific">Pluteus cervinus</name>
    <dbReference type="NCBI Taxonomy" id="181527"/>
    <lineage>
        <taxon>Eukaryota</taxon>
        <taxon>Fungi</taxon>
        <taxon>Dikarya</taxon>
        <taxon>Basidiomycota</taxon>
        <taxon>Agaricomycotina</taxon>
        <taxon>Agaricomycetes</taxon>
        <taxon>Agaricomycetidae</taxon>
        <taxon>Agaricales</taxon>
        <taxon>Pluteineae</taxon>
        <taxon>Pluteaceae</taxon>
        <taxon>Pluteus</taxon>
    </lineage>
</organism>
<proteinExistence type="predicted"/>
<name>A0ACD3ALA0_9AGAR</name>
<gene>
    <name evidence="1" type="ORF">BDN72DRAFT_844744</name>
</gene>